<reference evidence="3" key="1">
    <citation type="journal article" date="2019" name="Int. J. Syst. Evol. Microbiol.">
        <title>The Global Catalogue of Microorganisms (GCM) 10K type strain sequencing project: providing services to taxonomists for standard genome sequencing and annotation.</title>
        <authorList>
            <consortium name="The Broad Institute Genomics Platform"/>
            <consortium name="The Broad Institute Genome Sequencing Center for Infectious Disease"/>
            <person name="Wu L."/>
            <person name="Ma J."/>
        </authorList>
    </citation>
    <scope>NUCLEOTIDE SEQUENCE [LARGE SCALE GENOMIC DNA]</scope>
    <source>
        <strain evidence="3">JCM 9091</strain>
    </source>
</reference>
<dbReference type="Proteomes" id="UP001501532">
    <property type="component" value="Unassembled WGS sequence"/>
</dbReference>
<feature type="domain" description="N-acetyltransferase" evidence="1">
    <location>
        <begin position="1"/>
        <end position="99"/>
    </location>
</feature>
<keyword evidence="3" id="KW-1185">Reference proteome</keyword>
<proteinExistence type="predicted"/>
<dbReference type="EMBL" id="BAAAUF010000019">
    <property type="protein sequence ID" value="GAA3043310.1"/>
    <property type="molecule type" value="Genomic_DNA"/>
</dbReference>
<protein>
    <recommendedName>
        <fullName evidence="1">N-acetyltransferase domain-containing protein</fullName>
    </recommendedName>
</protein>
<dbReference type="PROSITE" id="PS51186">
    <property type="entry name" value="GNAT"/>
    <property type="match status" value="1"/>
</dbReference>
<gene>
    <name evidence="2" type="ORF">GCM10010448_27650</name>
</gene>
<dbReference type="Pfam" id="PF00583">
    <property type="entry name" value="Acetyltransf_1"/>
    <property type="match status" value="1"/>
</dbReference>
<comment type="caution">
    <text evidence="2">The sequence shown here is derived from an EMBL/GenBank/DDBJ whole genome shotgun (WGS) entry which is preliminary data.</text>
</comment>
<evidence type="ECO:0000313" key="2">
    <source>
        <dbReference type="EMBL" id="GAA3043310.1"/>
    </source>
</evidence>
<organism evidence="2 3">
    <name type="scientific">Streptomyces glomeratus</name>
    <dbReference type="NCBI Taxonomy" id="284452"/>
    <lineage>
        <taxon>Bacteria</taxon>
        <taxon>Bacillati</taxon>
        <taxon>Actinomycetota</taxon>
        <taxon>Actinomycetes</taxon>
        <taxon>Kitasatosporales</taxon>
        <taxon>Streptomycetaceae</taxon>
        <taxon>Streptomyces</taxon>
    </lineage>
</organism>
<dbReference type="Gene3D" id="3.40.630.30">
    <property type="match status" value="1"/>
</dbReference>
<dbReference type="InterPro" id="IPR000182">
    <property type="entry name" value="GNAT_dom"/>
</dbReference>
<sequence length="99" mass="11242">MPPHARPRWAAPHPLRYIGTGVGRLLLAEGEEWLTARGRDTAILWVFSDNLPVRAFYERSGWTYAGHEQVDAGLQKAGFPVRERLCFKVLDEPLRETAV</sequence>
<evidence type="ECO:0000259" key="1">
    <source>
        <dbReference type="PROSITE" id="PS51186"/>
    </source>
</evidence>
<name>A0ABP6LKQ3_9ACTN</name>
<evidence type="ECO:0000313" key="3">
    <source>
        <dbReference type="Proteomes" id="UP001501532"/>
    </source>
</evidence>
<dbReference type="SUPFAM" id="SSF55729">
    <property type="entry name" value="Acyl-CoA N-acyltransferases (Nat)"/>
    <property type="match status" value="1"/>
</dbReference>
<dbReference type="InterPro" id="IPR016181">
    <property type="entry name" value="Acyl_CoA_acyltransferase"/>
</dbReference>
<accession>A0ABP6LKQ3</accession>
<dbReference type="RefSeq" id="WP_234519599.1">
    <property type="nucleotide sequence ID" value="NZ_BAAAUF010000019.1"/>
</dbReference>